<comment type="caution">
    <text evidence="2">The sequence shown here is derived from an EMBL/GenBank/DDBJ whole genome shotgun (WGS) entry which is preliminary data.</text>
</comment>
<dbReference type="Proteomes" id="UP000187406">
    <property type="component" value="Unassembled WGS sequence"/>
</dbReference>
<evidence type="ECO:0000313" key="3">
    <source>
        <dbReference type="Proteomes" id="UP000187406"/>
    </source>
</evidence>
<dbReference type="AlphaFoldDB" id="A0A1Q3B1X5"/>
<dbReference type="InParanoid" id="A0A1Q3B1X5"/>
<evidence type="ECO:0000259" key="1">
    <source>
        <dbReference type="Pfam" id="PF26138"/>
    </source>
</evidence>
<dbReference type="Pfam" id="PF26138">
    <property type="entry name" value="DUF8040"/>
    <property type="match status" value="1"/>
</dbReference>
<name>A0A1Q3B1X5_CEPFO</name>
<reference evidence="3" key="1">
    <citation type="submission" date="2016-04" db="EMBL/GenBank/DDBJ databases">
        <title>Cephalotus genome sequencing.</title>
        <authorList>
            <person name="Fukushima K."/>
            <person name="Hasebe M."/>
            <person name="Fang X."/>
        </authorList>
    </citation>
    <scope>NUCLEOTIDE SEQUENCE [LARGE SCALE GENOMIC DNA]</scope>
    <source>
        <strain evidence="3">cv. St1</strain>
    </source>
</reference>
<proteinExistence type="predicted"/>
<dbReference type="EMBL" id="BDDD01000225">
    <property type="protein sequence ID" value="GAV61782.1"/>
    <property type="molecule type" value="Genomic_DNA"/>
</dbReference>
<protein>
    <recommendedName>
        <fullName evidence="1">DUF8040 domain-containing protein</fullName>
    </recommendedName>
</protein>
<organism evidence="2 3">
    <name type="scientific">Cephalotus follicularis</name>
    <name type="common">Albany pitcher plant</name>
    <dbReference type="NCBI Taxonomy" id="3775"/>
    <lineage>
        <taxon>Eukaryota</taxon>
        <taxon>Viridiplantae</taxon>
        <taxon>Streptophyta</taxon>
        <taxon>Embryophyta</taxon>
        <taxon>Tracheophyta</taxon>
        <taxon>Spermatophyta</taxon>
        <taxon>Magnoliopsida</taxon>
        <taxon>eudicotyledons</taxon>
        <taxon>Gunneridae</taxon>
        <taxon>Pentapetalae</taxon>
        <taxon>rosids</taxon>
        <taxon>fabids</taxon>
        <taxon>Oxalidales</taxon>
        <taxon>Cephalotaceae</taxon>
        <taxon>Cephalotus</taxon>
    </lineage>
</organism>
<dbReference type="InterPro" id="IPR058353">
    <property type="entry name" value="DUF8040"/>
</dbReference>
<accession>A0A1Q3B1X5</accession>
<feature type="domain" description="DUF8040" evidence="1">
    <location>
        <begin position="53"/>
        <end position="116"/>
    </location>
</feature>
<keyword evidence="3" id="KW-1185">Reference proteome</keyword>
<gene>
    <name evidence="2" type="ORF">CFOL_v3_05308</name>
</gene>
<evidence type="ECO:0000313" key="2">
    <source>
        <dbReference type="EMBL" id="GAV61782.1"/>
    </source>
</evidence>
<sequence>MLNQYNKNEYIKYSNPINYHTSGMYKYPNRSIQYNTIMHNIIQMQYDSLGHYSGHPFRCFTMFRMDKSVLLNLVSELEANYGLKPSKRMSALEMVCIFVFIVGQGSSNSQLGKGFNTLERL</sequence>